<evidence type="ECO:0000256" key="1">
    <source>
        <dbReference type="SAM" id="Phobius"/>
    </source>
</evidence>
<protein>
    <submittedName>
        <fullName evidence="3">PspC domain-containing protein</fullName>
    </submittedName>
</protein>
<sequence length="57" mass="6359">MKRSVTNHSLHGVCAGIAHHLGLYPMAIRLLFIVTLPFSLFLYILLANTMDADRASF</sequence>
<keyword evidence="4" id="KW-1185">Reference proteome</keyword>
<dbReference type="Proteomes" id="UP000256305">
    <property type="component" value="Unassembled WGS sequence"/>
</dbReference>
<dbReference type="InterPro" id="IPR007168">
    <property type="entry name" value="Phageshock_PspC_N"/>
</dbReference>
<comment type="caution">
    <text evidence="3">The sequence shown here is derived from an EMBL/GenBank/DDBJ whole genome shotgun (WGS) entry which is preliminary data.</text>
</comment>
<keyword evidence="1" id="KW-0472">Membrane</keyword>
<dbReference type="RefSeq" id="WP_115821912.1">
    <property type="nucleotide sequence ID" value="NZ_QUAE01000001.1"/>
</dbReference>
<dbReference type="EMBL" id="QUAE01000001">
    <property type="protein sequence ID" value="REJ10920.1"/>
    <property type="molecule type" value="Genomic_DNA"/>
</dbReference>
<organism evidence="3 4">
    <name type="scientific">Halobacillus trueperi</name>
    <dbReference type="NCBI Taxonomy" id="156205"/>
    <lineage>
        <taxon>Bacteria</taxon>
        <taxon>Bacillati</taxon>
        <taxon>Bacillota</taxon>
        <taxon>Bacilli</taxon>
        <taxon>Bacillales</taxon>
        <taxon>Bacillaceae</taxon>
        <taxon>Halobacillus</taxon>
    </lineage>
</organism>
<proteinExistence type="predicted"/>
<evidence type="ECO:0000259" key="2">
    <source>
        <dbReference type="Pfam" id="PF04024"/>
    </source>
</evidence>
<name>A0A3E0JDJ5_9BACI</name>
<keyword evidence="1" id="KW-1133">Transmembrane helix</keyword>
<dbReference type="AlphaFoldDB" id="A0A3E0JDJ5"/>
<gene>
    <name evidence="3" type="ORF">DYE48_00510</name>
</gene>
<keyword evidence="1" id="KW-0812">Transmembrane</keyword>
<evidence type="ECO:0000313" key="3">
    <source>
        <dbReference type="EMBL" id="REJ10920.1"/>
    </source>
</evidence>
<feature type="domain" description="Phage shock protein PspC N-terminal" evidence="2">
    <location>
        <begin position="2"/>
        <end position="51"/>
    </location>
</feature>
<accession>A0A3E0JDJ5</accession>
<evidence type="ECO:0000313" key="4">
    <source>
        <dbReference type="Proteomes" id="UP000256305"/>
    </source>
</evidence>
<feature type="transmembrane region" description="Helical" evidence="1">
    <location>
        <begin position="26"/>
        <end position="46"/>
    </location>
</feature>
<dbReference type="Pfam" id="PF04024">
    <property type="entry name" value="PspC"/>
    <property type="match status" value="1"/>
</dbReference>
<reference evidence="3 4" key="1">
    <citation type="submission" date="2018-08" db="EMBL/GenBank/DDBJ databases">
        <title>Genome sequence of Halobacillus trueperi KCTC 3686.</title>
        <authorList>
            <person name="Cho K.H."/>
            <person name="Kwak M.-J."/>
            <person name="Kim B.-Y."/>
            <person name="Chun J."/>
        </authorList>
    </citation>
    <scope>NUCLEOTIDE SEQUENCE [LARGE SCALE GENOMIC DNA]</scope>
    <source>
        <strain evidence="3 4">KCTC 3686</strain>
    </source>
</reference>